<dbReference type="VEuPathDB" id="FungiDB:RhiirFUN_003685"/>
<sequence>PEKSSKASSERKNSVISNSSSENFYKENEKPIKKKRKRNDEFIPRKRKKIGRKPDLMIMSKTRLFQKKLEFFVGENDLKKLHHLIDRFKMKIFCFDKPGFGLYRVRKVDEITIPVNIKDDFIDRTFEGLMYNKMSSQQDFSI</sequence>
<organism evidence="2">
    <name type="scientific">Rhizophagus irregularis (strain DAOM 181602 / DAOM 197198 / MUCL 43194)</name>
    <name type="common">Arbuscular mycorrhizal fungus</name>
    <name type="synonym">Glomus intraradices</name>
    <dbReference type="NCBI Taxonomy" id="747089"/>
    <lineage>
        <taxon>Eukaryota</taxon>
        <taxon>Fungi</taxon>
        <taxon>Fungi incertae sedis</taxon>
        <taxon>Mucoromycota</taxon>
        <taxon>Glomeromycotina</taxon>
        <taxon>Glomeromycetes</taxon>
        <taxon>Glomerales</taxon>
        <taxon>Glomeraceae</taxon>
        <taxon>Rhizophagus</taxon>
    </lineage>
</organism>
<reference evidence="2" key="1">
    <citation type="submission" date="2013-07" db="EMBL/GenBank/DDBJ databases">
        <title>The genome of an arbuscular mycorrhizal fungus provides insights into the evolution of the oldest plant symbiosis.</title>
        <authorList>
            <consortium name="DOE Joint Genome Institute"/>
            <person name="Tisserant E."/>
            <person name="Malbreil M."/>
            <person name="Kuo A."/>
            <person name="Kohler A."/>
            <person name="Symeonidi A."/>
            <person name="Balestrini R."/>
            <person name="Charron P."/>
            <person name="Duensing N."/>
            <person name="Frei-dit-Frey N."/>
            <person name="Gianinazzi-Pearson V."/>
            <person name="Gilbert B."/>
            <person name="Handa Y."/>
            <person name="Hijri M."/>
            <person name="Kaul R."/>
            <person name="Kawaguchi M."/>
            <person name="Krajinski F."/>
            <person name="Lammers P."/>
            <person name="Lapierre D."/>
            <person name="Masclaux F.G."/>
            <person name="Murat C."/>
            <person name="Morin E."/>
            <person name="Ndikumana S."/>
            <person name="Pagni M."/>
            <person name="Petitpierre D."/>
            <person name="Requena N."/>
            <person name="Rosikiewicz P."/>
            <person name="Riley R."/>
            <person name="Saito K."/>
            <person name="San Clemente H."/>
            <person name="Shapiro H."/>
            <person name="van Tuinen D."/>
            <person name="Becard G."/>
            <person name="Bonfante P."/>
            <person name="Paszkowski U."/>
            <person name="Shachar-Hill Y."/>
            <person name="Young J.P."/>
            <person name="Sanders I.R."/>
            <person name="Henrissat B."/>
            <person name="Rensing S.A."/>
            <person name="Grigoriev I.V."/>
            <person name="Corradi N."/>
            <person name="Roux C."/>
            <person name="Martin F."/>
        </authorList>
    </citation>
    <scope>NUCLEOTIDE SEQUENCE</scope>
    <source>
        <strain evidence="2">DAOM 197198</strain>
    </source>
</reference>
<feature type="region of interest" description="Disordered" evidence="1">
    <location>
        <begin position="1"/>
        <end position="47"/>
    </location>
</feature>
<evidence type="ECO:0000313" key="2">
    <source>
        <dbReference type="EMBL" id="ESA07326.1"/>
    </source>
</evidence>
<gene>
    <name evidence="2" type="ORF">GLOINDRAFT_98825</name>
</gene>
<evidence type="ECO:0000256" key="1">
    <source>
        <dbReference type="SAM" id="MobiDB-lite"/>
    </source>
</evidence>
<name>U9TVC9_RHIID</name>
<feature type="non-terminal residue" evidence="2">
    <location>
        <position position="1"/>
    </location>
</feature>
<accession>U9TVC9</accession>
<proteinExistence type="predicted"/>
<dbReference type="EMBL" id="KI290489">
    <property type="protein sequence ID" value="ESA07326.1"/>
    <property type="molecule type" value="Genomic_DNA"/>
</dbReference>
<dbReference type="AlphaFoldDB" id="U9TVC9"/>
<dbReference type="HOGENOM" id="CLU_1820478_0_0_1"/>
<feature type="compositionally biased region" description="Polar residues" evidence="1">
    <location>
        <begin position="14"/>
        <end position="23"/>
    </location>
</feature>
<feature type="compositionally biased region" description="Basic and acidic residues" evidence="1">
    <location>
        <begin position="1"/>
        <end position="13"/>
    </location>
</feature>
<protein>
    <submittedName>
        <fullName evidence="2">Uncharacterized protein</fullName>
    </submittedName>
</protein>